<accession>A0A922KZT7</accession>
<evidence type="ECO:0000256" key="2">
    <source>
        <dbReference type="ARBA" id="ARBA00009916"/>
    </source>
</evidence>
<evidence type="ECO:0000256" key="5">
    <source>
        <dbReference type="ARBA" id="ARBA00022692"/>
    </source>
</evidence>
<feature type="transmembrane region" description="Helical" evidence="8">
    <location>
        <begin position="75"/>
        <end position="95"/>
    </location>
</feature>
<dbReference type="EMBL" id="ASGP02000005">
    <property type="protein sequence ID" value="KAH9506950.1"/>
    <property type="molecule type" value="Genomic_DNA"/>
</dbReference>
<dbReference type="GO" id="GO:0035435">
    <property type="term" value="P:phosphate ion transmembrane transport"/>
    <property type="evidence" value="ECO:0007669"/>
    <property type="project" value="TreeGrafter"/>
</dbReference>
<dbReference type="InterPro" id="IPR001204">
    <property type="entry name" value="Phos_transporter"/>
</dbReference>
<sequence length="539" mass="59292">MYVTMLKDVYTTITSSSSTTAISSTMEPLDQHSVLWILILSFILAFFLAFGIGANDVANSFGTSVGSKVLTQRQACILATIFEISGAVLLGYKVSSTIRVGMIYVEMYDDTKVLMAGYLAALFGSALWNLVATLFGLPVSGTHSIVGSMIGFSIVGHGFGSVKWQELIRIVASWFISPIMSGLISLSLYLFIRWYIINREEPLKNGLKMLPVFYGFTIFINIFSIVHNGPLFLKYITWWIALIMACVVGTVVGLLVRIWIVPHLHAKILEIKSNLTHTAIQMTQQHLDHHLHHHQQKNSKENPVDIMKLTPIVNNDENGGIDNSCPPSANNNNNQNQNQNDDHDNNNIRKSIDVEIAEKNNVQQSFDVDDDKPEVAKIFTFLHILTACFSSFAHGANDTSNAIGPLVAVVMLYQTGTQTDESPWYLLLFGGVGMSVGLWIWGRRVIQTMGKRLTKITPSTGFVAEIGAASTVLLASKIGLPVSTTHCQVGSVVFVGKAMNSQKGVNWKLFINIAISWALTVPLSALFAAAAMWILMFTV</sequence>
<dbReference type="PANTHER" id="PTHR11101">
    <property type="entry name" value="PHOSPHATE TRANSPORTER"/>
    <property type="match status" value="1"/>
</dbReference>
<dbReference type="Proteomes" id="UP000790347">
    <property type="component" value="Unassembled WGS sequence"/>
</dbReference>
<keyword evidence="11" id="KW-1185">Reference proteome</keyword>
<evidence type="ECO:0000256" key="9">
    <source>
        <dbReference type="SAM" id="MobiDB-lite"/>
    </source>
</evidence>
<comment type="similarity">
    <text evidence="2 8">Belongs to the inorganic phosphate transporter (PiT) (TC 2.A.20) family.</text>
</comment>
<evidence type="ECO:0000256" key="3">
    <source>
        <dbReference type="ARBA" id="ARBA00022448"/>
    </source>
</evidence>
<feature type="transmembrane region" description="Helical" evidence="8">
    <location>
        <begin position="424"/>
        <end position="442"/>
    </location>
</feature>
<feature type="transmembrane region" description="Helical" evidence="8">
    <location>
        <begin position="509"/>
        <end position="536"/>
    </location>
</feature>
<evidence type="ECO:0000313" key="11">
    <source>
        <dbReference type="Proteomes" id="UP000790347"/>
    </source>
</evidence>
<feature type="transmembrane region" description="Helical" evidence="8">
    <location>
        <begin position="115"/>
        <end position="137"/>
    </location>
</feature>
<dbReference type="GO" id="GO:0016020">
    <property type="term" value="C:membrane"/>
    <property type="evidence" value="ECO:0007669"/>
    <property type="project" value="UniProtKB-SubCell"/>
</dbReference>
<gene>
    <name evidence="10" type="ORF">DERF_011655</name>
</gene>
<feature type="transmembrane region" description="Helical" evidence="8">
    <location>
        <begin position="174"/>
        <end position="197"/>
    </location>
</feature>
<feature type="transmembrane region" description="Helical" evidence="8">
    <location>
        <begin position="34"/>
        <end position="54"/>
    </location>
</feature>
<feature type="region of interest" description="Disordered" evidence="9">
    <location>
        <begin position="317"/>
        <end position="346"/>
    </location>
</feature>
<protein>
    <recommendedName>
        <fullName evidence="8">Phosphate transporter</fullName>
    </recommendedName>
</protein>
<dbReference type="GO" id="GO:0005315">
    <property type="term" value="F:phosphate transmembrane transporter activity"/>
    <property type="evidence" value="ECO:0007669"/>
    <property type="project" value="InterPro"/>
</dbReference>
<evidence type="ECO:0000313" key="10">
    <source>
        <dbReference type="EMBL" id="KAH9506950.1"/>
    </source>
</evidence>
<comment type="subcellular location">
    <subcellularLocation>
        <location evidence="1 8">Membrane</location>
        <topology evidence="1 8">Multi-pass membrane protein</topology>
    </subcellularLocation>
</comment>
<keyword evidence="4 8" id="KW-0592">Phosphate transport</keyword>
<name>A0A922KZT7_DERFA</name>
<dbReference type="OrthoDB" id="260807at2759"/>
<dbReference type="Pfam" id="PF01384">
    <property type="entry name" value="PHO4"/>
    <property type="match status" value="1"/>
</dbReference>
<evidence type="ECO:0000256" key="8">
    <source>
        <dbReference type="RuleBase" id="RU363058"/>
    </source>
</evidence>
<proteinExistence type="inferred from homology"/>
<feature type="transmembrane region" description="Helical" evidence="8">
    <location>
        <begin position="238"/>
        <end position="260"/>
    </location>
</feature>
<dbReference type="PANTHER" id="PTHR11101:SF80">
    <property type="entry name" value="PHOSPHATE TRANSPORTER"/>
    <property type="match status" value="1"/>
</dbReference>
<keyword evidence="7 8" id="KW-0472">Membrane</keyword>
<reference evidence="10" key="1">
    <citation type="submission" date="2013-05" db="EMBL/GenBank/DDBJ databases">
        <authorList>
            <person name="Yim A.K.Y."/>
            <person name="Chan T.F."/>
            <person name="Ji K.M."/>
            <person name="Liu X.Y."/>
            <person name="Zhou J.W."/>
            <person name="Li R.Q."/>
            <person name="Yang K.Y."/>
            <person name="Li J."/>
            <person name="Li M."/>
            <person name="Law P.T.W."/>
            <person name="Wu Y.L."/>
            <person name="Cai Z.L."/>
            <person name="Qin H."/>
            <person name="Bao Y."/>
            <person name="Leung R.K.K."/>
            <person name="Ng P.K.S."/>
            <person name="Zou J."/>
            <person name="Zhong X.J."/>
            <person name="Ran P.X."/>
            <person name="Zhong N.S."/>
            <person name="Liu Z.G."/>
            <person name="Tsui S.K.W."/>
        </authorList>
    </citation>
    <scope>NUCLEOTIDE SEQUENCE</scope>
    <source>
        <strain evidence="10">Derf</strain>
        <tissue evidence="10">Whole organism</tissue>
    </source>
</reference>
<comment type="function">
    <text evidence="8">Sodium-phosphate symporter.</text>
</comment>
<evidence type="ECO:0000256" key="4">
    <source>
        <dbReference type="ARBA" id="ARBA00022592"/>
    </source>
</evidence>
<comment type="caution">
    <text evidence="10">The sequence shown here is derived from an EMBL/GenBank/DDBJ whole genome shotgun (WGS) entry which is preliminary data.</text>
</comment>
<evidence type="ECO:0000256" key="6">
    <source>
        <dbReference type="ARBA" id="ARBA00022989"/>
    </source>
</evidence>
<dbReference type="AlphaFoldDB" id="A0A922KZT7"/>
<keyword evidence="6 8" id="KW-1133">Transmembrane helix</keyword>
<reference evidence="10" key="2">
    <citation type="journal article" date="2022" name="Res Sq">
        <title>Comparative Genomics Reveals Insights into the Divergent Evolution of Astigmatic Mites and Household Pest Adaptations.</title>
        <authorList>
            <person name="Xiong Q."/>
            <person name="Wan A.T.-Y."/>
            <person name="Liu X.-Y."/>
            <person name="Fung C.S.-H."/>
            <person name="Xiao X."/>
            <person name="Malainual N."/>
            <person name="Hou J."/>
            <person name="Wang L."/>
            <person name="Wang M."/>
            <person name="Yang K."/>
            <person name="Cui Y."/>
            <person name="Leung E."/>
            <person name="Nong W."/>
            <person name="Shin S.-K."/>
            <person name="Au S."/>
            <person name="Jeong K.Y."/>
            <person name="Chew F.T."/>
            <person name="Hui J."/>
            <person name="Leung T.F."/>
            <person name="Tungtrongchitr A."/>
            <person name="Zhong N."/>
            <person name="Liu Z."/>
            <person name="Tsui S."/>
        </authorList>
    </citation>
    <scope>NUCLEOTIDE SEQUENCE</scope>
    <source>
        <strain evidence="10">Derf</strain>
        <tissue evidence="10">Whole organism</tissue>
    </source>
</reference>
<feature type="transmembrane region" description="Helical" evidence="8">
    <location>
        <begin position="209"/>
        <end position="226"/>
    </location>
</feature>
<evidence type="ECO:0000256" key="1">
    <source>
        <dbReference type="ARBA" id="ARBA00004141"/>
    </source>
</evidence>
<keyword evidence="5 8" id="KW-0812">Transmembrane</keyword>
<evidence type="ECO:0000256" key="7">
    <source>
        <dbReference type="ARBA" id="ARBA00023136"/>
    </source>
</evidence>
<keyword evidence="3 8" id="KW-0813">Transport</keyword>
<feature type="transmembrane region" description="Helical" evidence="8">
    <location>
        <begin position="144"/>
        <end position="162"/>
    </location>
</feature>
<feature type="compositionally biased region" description="Low complexity" evidence="9">
    <location>
        <begin position="330"/>
        <end position="339"/>
    </location>
</feature>
<organism evidence="10 11">
    <name type="scientific">Dermatophagoides farinae</name>
    <name type="common">American house dust mite</name>
    <dbReference type="NCBI Taxonomy" id="6954"/>
    <lineage>
        <taxon>Eukaryota</taxon>
        <taxon>Metazoa</taxon>
        <taxon>Ecdysozoa</taxon>
        <taxon>Arthropoda</taxon>
        <taxon>Chelicerata</taxon>
        <taxon>Arachnida</taxon>
        <taxon>Acari</taxon>
        <taxon>Acariformes</taxon>
        <taxon>Sarcoptiformes</taxon>
        <taxon>Astigmata</taxon>
        <taxon>Psoroptidia</taxon>
        <taxon>Analgoidea</taxon>
        <taxon>Pyroglyphidae</taxon>
        <taxon>Dermatophagoidinae</taxon>
        <taxon>Dermatophagoides</taxon>
    </lineage>
</organism>